<feature type="disulfide bond" evidence="8">
    <location>
        <begin position="117"/>
        <end position="135"/>
    </location>
</feature>
<keyword evidence="11" id="KW-1185">Reference proteome</keyword>
<dbReference type="Proteomes" id="UP000821837">
    <property type="component" value="Chromosome 10"/>
</dbReference>
<evidence type="ECO:0000256" key="9">
    <source>
        <dbReference type="SAM" id="MobiDB-lite"/>
    </source>
</evidence>
<dbReference type="PROSITE" id="PS01209">
    <property type="entry name" value="LDLRA_1"/>
    <property type="match status" value="1"/>
</dbReference>
<sequence>MCDGIDNCENNEDENVCSPERFVCPTGSFTCRNKMRCMSMRRVCDGDNDCKDAVDGVSSDEKDCPTSTAVTTAAATTPELTTRITTPLVTAASEATSSNPTSPSMRLCDVDDGGFPCMDSRCLLPVQVCDGVRDCSNGADEGRFCQLVRRGNQQPPLQPQQQPQRQPQRQPYQQPQQHHGLRGWLVDLHIEFRMLFQPLHDSSNLTSKE</sequence>
<evidence type="ECO:0000313" key="10">
    <source>
        <dbReference type="EMBL" id="KAH7976045.1"/>
    </source>
</evidence>
<evidence type="ECO:0000256" key="5">
    <source>
        <dbReference type="ARBA" id="ARBA00022989"/>
    </source>
</evidence>
<reference evidence="10" key="1">
    <citation type="journal article" date="2020" name="Cell">
        <title>Large-Scale Comparative Analyses of Tick Genomes Elucidate Their Genetic Diversity and Vector Capacities.</title>
        <authorList>
            <consortium name="Tick Genome and Microbiome Consortium (TIGMIC)"/>
            <person name="Jia N."/>
            <person name="Wang J."/>
            <person name="Shi W."/>
            <person name="Du L."/>
            <person name="Sun Y."/>
            <person name="Zhan W."/>
            <person name="Jiang J.F."/>
            <person name="Wang Q."/>
            <person name="Zhang B."/>
            <person name="Ji P."/>
            <person name="Bell-Sakyi L."/>
            <person name="Cui X.M."/>
            <person name="Yuan T.T."/>
            <person name="Jiang B.G."/>
            <person name="Yang W.F."/>
            <person name="Lam T.T."/>
            <person name="Chang Q.C."/>
            <person name="Ding S.J."/>
            <person name="Wang X.J."/>
            <person name="Zhu J.G."/>
            <person name="Ruan X.D."/>
            <person name="Zhao L."/>
            <person name="Wei J.T."/>
            <person name="Ye R.Z."/>
            <person name="Que T.C."/>
            <person name="Du C.H."/>
            <person name="Zhou Y.H."/>
            <person name="Cheng J.X."/>
            <person name="Dai P.F."/>
            <person name="Guo W.B."/>
            <person name="Han X.H."/>
            <person name="Huang E.J."/>
            <person name="Li L.F."/>
            <person name="Wei W."/>
            <person name="Gao Y.C."/>
            <person name="Liu J.Z."/>
            <person name="Shao H.Z."/>
            <person name="Wang X."/>
            <person name="Wang C.C."/>
            <person name="Yang T.C."/>
            <person name="Huo Q.B."/>
            <person name="Li W."/>
            <person name="Chen H.Y."/>
            <person name="Chen S.E."/>
            <person name="Zhou L.G."/>
            <person name="Ni X.B."/>
            <person name="Tian J.H."/>
            <person name="Sheng Y."/>
            <person name="Liu T."/>
            <person name="Pan Y.S."/>
            <person name="Xia L.Y."/>
            <person name="Li J."/>
            <person name="Zhao F."/>
            <person name="Cao W.C."/>
        </authorList>
    </citation>
    <scope>NUCLEOTIDE SEQUENCE</scope>
    <source>
        <strain evidence="10">Rsan-2018</strain>
    </source>
</reference>
<keyword evidence="3" id="KW-0812">Transmembrane</keyword>
<dbReference type="GO" id="GO:0016192">
    <property type="term" value="P:vesicle-mediated transport"/>
    <property type="evidence" value="ECO:0007669"/>
    <property type="project" value="UniProtKB-ARBA"/>
</dbReference>
<keyword evidence="6" id="KW-0472">Membrane</keyword>
<feature type="compositionally biased region" description="Low complexity" evidence="9">
    <location>
        <begin position="153"/>
        <end position="177"/>
    </location>
</feature>
<dbReference type="VEuPathDB" id="VectorBase:RSAN_052460"/>
<evidence type="ECO:0000256" key="2">
    <source>
        <dbReference type="ARBA" id="ARBA00004308"/>
    </source>
</evidence>
<comment type="caution">
    <text evidence="8">Lacks conserved residue(s) required for the propagation of feature annotation.</text>
</comment>
<evidence type="ECO:0000256" key="8">
    <source>
        <dbReference type="PROSITE-ProRule" id="PRU00124"/>
    </source>
</evidence>
<dbReference type="Gene3D" id="4.10.400.10">
    <property type="entry name" value="Low-density Lipoprotein Receptor"/>
    <property type="match status" value="2"/>
</dbReference>
<dbReference type="PRINTS" id="PR00261">
    <property type="entry name" value="LDLRECEPTOR"/>
</dbReference>
<evidence type="ECO:0000256" key="4">
    <source>
        <dbReference type="ARBA" id="ARBA00022737"/>
    </source>
</evidence>
<dbReference type="SUPFAM" id="SSF57424">
    <property type="entry name" value="LDL receptor-like module"/>
    <property type="match status" value="2"/>
</dbReference>
<dbReference type="InterPro" id="IPR002172">
    <property type="entry name" value="LDrepeatLR_classA_rpt"/>
</dbReference>
<name>A0A9D4T7I3_RHISA</name>
<evidence type="ECO:0000256" key="1">
    <source>
        <dbReference type="ARBA" id="ARBA00004167"/>
    </source>
</evidence>
<organism evidence="10 11">
    <name type="scientific">Rhipicephalus sanguineus</name>
    <name type="common">Brown dog tick</name>
    <name type="synonym">Ixodes sanguineus</name>
    <dbReference type="NCBI Taxonomy" id="34632"/>
    <lineage>
        <taxon>Eukaryota</taxon>
        <taxon>Metazoa</taxon>
        <taxon>Ecdysozoa</taxon>
        <taxon>Arthropoda</taxon>
        <taxon>Chelicerata</taxon>
        <taxon>Arachnida</taxon>
        <taxon>Acari</taxon>
        <taxon>Parasitiformes</taxon>
        <taxon>Ixodida</taxon>
        <taxon>Ixodoidea</taxon>
        <taxon>Ixodidae</taxon>
        <taxon>Rhipicephalinae</taxon>
        <taxon>Rhipicephalus</taxon>
        <taxon>Rhipicephalus</taxon>
    </lineage>
</organism>
<dbReference type="AlphaFoldDB" id="A0A9D4T7I3"/>
<accession>A0A9D4T7I3</accession>
<reference evidence="10" key="2">
    <citation type="submission" date="2021-09" db="EMBL/GenBank/DDBJ databases">
        <authorList>
            <person name="Jia N."/>
            <person name="Wang J."/>
            <person name="Shi W."/>
            <person name="Du L."/>
            <person name="Sun Y."/>
            <person name="Zhan W."/>
            <person name="Jiang J."/>
            <person name="Wang Q."/>
            <person name="Zhang B."/>
            <person name="Ji P."/>
            <person name="Sakyi L.B."/>
            <person name="Cui X."/>
            <person name="Yuan T."/>
            <person name="Jiang B."/>
            <person name="Yang W."/>
            <person name="Lam T.T.-Y."/>
            <person name="Chang Q."/>
            <person name="Ding S."/>
            <person name="Wang X."/>
            <person name="Zhu J."/>
            <person name="Ruan X."/>
            <person name="Zhao L."/>
            <person name="Wei J."/>
            <person name="Que T."/>
            <person name="Du C."/>
            <person name="Cheng J."/>
            <person name="Dai P."/>
            <person name="Han X."/>
            <person name="Huang E."/>
            <person name="Gao Y."/>
            <person name="Liu J."/>
            <person name="Shao H."/>
            <person name="Ye R."/>
            <person name="Li L."/>
            <person name="Wei W."/>
            <person name="Wang X."/>
            <person name="Wang C."/>
            <person name="Huo Q."/>
            <person name="Li W."/>
            <person name="Guo W."/>
            <person name="Chen H."/>
            <person name="Chen S."/>
            <person name="Zhou L."/>
            <person name="Zhou L."/>
            <person name="Ni X."/>
            <person name="Tian J."/>
            <person name="Zhou Y."/>
            <person name="Sheng Y."/>
            <person name="Liu T."/>
            <person name="Pan Y."/>
            <person name="Xia L."/>
            <person name="Li J."/>
            <person name="Zhao F."/>
            <person name="Cao W."/>
        </authorList>
    </citation>
    <scope>NUCLEOTIDE SEQUENCE</scope>
    <source>
        <strain evidence="10">Rsan-2018</strain>
        <tissue evidence="10">Larvae</tissue>
    </source>
</reference>
<feature type="region of interest" description="Disordered" evidence="9">
    <location>
        <begin position="153"/>
        <end position="178"/>
    </location>
</feature>
<dbReference type="InterPro" id="IPR036055">
    <property type="entry name" value="LDL_receptor-like_sf"/>
</dbReference>
<proteinExistence type="predicted"/>
<keyword evidence="4" id="KW-0677">Repeat</keyword>
<dbReference type="PROSITE" id="PS50068">
    <property type="entry name" value="LDLRA_2"/>
    <property type="match status" value="2"/>
</dbReference>
<evidence type="ECO:0000313" key="11">
    <source>
        <dbReference type="Proteomes" id="UP000821837"/>
    </source>
</evidence>
<protein>
    <submittedName>
        <fullName evidence="10">Uncharacterized protein</fullName>
    </submittedName>
</protein>
<dbReference type="PANTHER" id="PTHR24270">
    <property type="entry name" value="LOW-DENSITY LIPOPROTEIN RECEPTOR-RELATED"/>
    <property type="match status" value="1"/>
</dbReference>
<evidence type="ECO:0000256" key="3">
    <source>
        <dbReference type="ARBA" id="ARBA00022692"/>
    </source>
</evidence>
<dbReference type="CDD" id="cd00112">
    <property type="entry name" value="LDLa"/>
    <property type="match status" value="2"/>
</dbReference>
<dbReference type="InterPro" id="IPR023415">
    <property type="entry name" value="LDLR_class-A_CS"/>
</dbReference>
<comment type="subcellular location">
    <subcellularLocation>
        <location evidence="2">Endomembrane system</location>
    </subcellularLocation>
    <subcellularLocation>
        <location evidence="1">Membrane</location>
        <topology evidence="1">Single-pass membrane protein</topology>
    </subcellularLocation>
</comment>
<dbReference type="InterPro" id="IPR050685">
    <property type="entry name" value="LDLR"/>
</dbReference>
<comment type="caution">
    <text evidence="10">The sequence shown here is derived from an EMBL/GenBank/DDBJ whole genome shotgun (WGS) entry which is preliminary data.</text>
</comment>
<dbReference type="Pfam" id="PF00057">
    <property type="entry name" value="Ldl_recept_a"/>
    <property type="match status" value="1"/>
</dbReference>
<gene>
    <name evidence="10" type="ORF">HPB52_008468</name>
</gene>
<dbReference type="EMBL" id="JABSTV010001246">
    <property type="protein sequence ID" value="KAH7976045.1"/>
    <property type="molecule type" value="Genomic_DNA"/>
</dbReference>
<dbReference type="SMART" id="SM00192">
    <property type="entry name" value="LDLa"/>
    <property type="match status" value="2"/>
</dbReference>
<dbReference type="GO" id="GO:0012505">
    <property type="term" value="C:endomembrane system"/>
    <property type="evidence" value="ECO:0007669"/>
    <property type="project" value="UniProtKB-SubCell"/>
</dbReference>
<evidence type="ECO:0000256" key="7">
    <source>
        <dbReference type="ARBA" id="ARBA00023157"/>
    </source>
</evidence>
<dbReference type="GO" id="GO:0005886">
    <property type="term" value="C:plasma membrane"/>
    <property type="evidence" value="ECO:0007669"/>
    <property type="project" value="TreeGrafter"/>
</dbReference>
<keyword evidence="5" id="KW-1133">Transmembrane helix</keyword>
<evidence type="ECO:0000256" key="6">
    <source>
        <dbReference type="ARBA" id="ARBA00023136"/>
    </source>
</evidence>
<keyword evidence="7 8" id="KW-1015">Disulfide bond</keyword>